<evidence type="ECO:0000256" key="2">
    <source>
        <dbReference type="ARBA" id="ARBA00022980"/>
    </source>
</evidence>
<evidence type="ECO:0000313" key="4">
    <source>
        <dbReference type="EMBL" id="KAL2040791.1"/>
    </source>
</evidence>
<dbReference type="InterPro" id="IPR026569">
    <property type="entry name" value="Ribosomal_bL28"/>
</dbReference>
<dbReference type="InterPro" id="IPR037147">
    <property type="entry name" value="Ribosomal_bL28_sf"/>
</dbReference>
<evidence type="ECO:0000256" key="1">
    <source>
        <dbReference type="ARBA" id="ARBA00008760"/>
    </source>
</evidence>
<comment type="similarity">
    <text evidence="1">Belongs to the bacterial ribosomal protein bL28 family.</text>
</comment>
<dbReference type="Gene3D" id="2.30.170.40">
    <property type="entry name" value="Ribosomal protein L28/L24"/>
    <property type="match status" value="1"/>
</dbReference>
<keyword evidence="5" id="KW-1185">Reference proteome</keyword>
<evidence type="ECO:0000256" key="3">
    <source>
        <dbReference type="ARBA" id="ARBA00023274"/>
    </source>
</evidence>
<protein>
    <recommendedName>
        <fullName evidence="6">50S ribosomal protein L24</fullName>
    </recommendedName>
</protein>
<dbReference type="InterPro" id="IPR034704">
    <property type="entry name" value="Ribosomal_bL28/bL31-like_sf"/>
</dbReference>
<dbReference type="PANTHER" id="PTHR13528:SF2">
    <property type="entry name" value="LARGE RIBOSOMAL SUBUNIT PROTEIN BL28M"/>
    <property type="match status" value="1"/>
</dbReference>
<evidence type="ECO:0000313" key="5">
    <source>
        <dbReference type="Proteomes" id="UP001590950"/>
    </source>
</evidence>
<accession>A0ABR4A7B0</accession>
<dbReference type="SUPFAM" id="SSF143800">
    <property type="entry name" value="L28p-like"/>
    <property type="match status" value="1"/>
</dbReference>
<dbReference type="Proteomes" id="UP001590950">
    <property type="component" value="Unassembled WGS sequence"/>
</dbReference>
<name>A0ABR4A7B0_9LECA</name>
<reference evidence="4 5" key="1">
    <citation type="submission" date="2024-09" db="EMBL/GenBank/DDBJ databases">
        <title>Rethinking Asexuality: The Enigmatic Case of Functional Sexual Genes in Lepraria (Stereocaulaceae).</title>
        <authorList>
            <person name="Doellman M."/>
            <person name="Sun Y."/>
            <person name="Barcenas-Pena A."/>
            <person name="Lumbsch H.T."/>
            <person name="Grewe F."/>
        </authorList>
    </citation>
    <scope>NUCLEOTIDE SEQUENCE [LARGE SCALE GENOMIC DNA]</scope>
    <source>
        <strain evidence="4 5">Mercado 3170</strain>
    </source>
</reference>
<dbReference type="Pfam" id="PF00830">
    <property type="entry name" value="Ribosomal_L28"/>
    <property type="match status" value="1"/>
</dbReference>
<proteinExistence type="inferred from homology"/>
<keyword evidence="2" id="KW-0689">Ribosomal protein</keyword>
<evidence type="ECO:0008006" key="6">
    <source>
        <dbReference type="Google" id="ProtNLM"/>
    </source>
</evidence>
<dbReference type="PANTHER" id="PTHR13528">
    <property type="entry name" value="39S RIBOSOMAL PROTEIN L28, MITOCHONDRIAL"/>
    <property type="match status" value="1"/>
</dbReference>
<dbReference type="HAMAP" id="MF_00373">
    <property type="entry name" value="Ribosomal_bL28"/>
    <property type="match status" value="1"/>
</dbReference>
<comment type="caution">
    <text evidence="4">The sequence shown here is derived from an EMBL/GenBank/DDBJ whole genome shotgun (WGS) entry which is preliminary data.</text>
</comment>
<organism evidence="4 5">
    <name type="scientific">Stereocaulon virgatum</name>
    <dbReference type="NCBI Taxonomy" id="373712"/>
    <lineage>
        <taxon>Eukaryota</taxon>
        <taxon>Fungi</taxon>
        <taxon>Dikarya</taxon>
        <taxon>Ascomycota</taxon>
        <taxon>Pezizomycotina</taxon>
        <taxon>Lecanoromycetes</taxon>
        <taxon>OSLEUM clade</taxon>
        <taxon>Lecanoromycetidae</taxon>
        <taxon>Lecanorales</taxon>
        <taxon>Lecanorineae</taxon>
        <taxon>Stereocaulaceae</taxon>
        <taxon>Stereocaulon</taxon>
    </lineage>
</organism>
<dbReference type="EMBL" id="JBEFKJ010000019">
    <property type="protein sequence ID" value="KAL2040791.1"/>
    <property type="molecule type" value="Genomic_DNA"/>
</dbReference>
<gene>
    <name evidence="4" type="ORF">N7G274_006249</name>
</gene>
<keyword evidence="3" id="KW-0687">Ribonucleoprotein</keyword>
<sequence>MAPPRAPSLTLLRALSPDTFAAKPAAQLYRHRIPPYPYGPALHFTQSDTGLYGGSRIQFGNKISAKYDKKSRRSWYPNIHNKRLWSEALGKFVQVKVQARVLRTIDKVGGLDEYLLGDKPARIKELGLEGWRLRWMVLNSRKVRDRFREERLRLGLPAEGWVEEKESEVVPMGDAGVVEEAEISSGNTVEANERLGGSEVVVTMDDAGAIEKAKRVSRNIVKEIEEEIEEEIKADARGDMKNVQVEDAARRGTEHKAPSIPSKEELEQMGIKMAPTPKPPSGPTREKIEELGVRMMFTDGKTLKTSFKEAWSRLTGRLSKR</sequence>